<sequence length="255" mass="27254">MSDPQRPGPPWPPEQYNRSGETEWIPRVQAGRRPDEPFRFQEQAPAPKSNSALTWALRVAGLLAIALVSGLVFWYVQDESGQQTAPSTEQTRPRAPGVYTFVAHPDVPRPRVDSDCQQHAYGKTQQLLAQPGQCTKVTQAMYTADVGGKQVLVSVSVVHMADKEKAAGLIALTNEDKTGNVNDLVREGVVKAAPLKSVSVGYDSQLSGTVVVIVEADFAPAGGKAVGTKADKPQLDKVCADALRLGAEIDPDTGG</sequence>
<evidence type="ECO:0000256" key="2">
    <source>
        <dbReference type="SAM" id="Phobius"/>
    </source>
</evidence>
<feature type="compositionally biased region" description="Pro residues" evidence="1">
    <location>
        <begin position="1"/>
        <end position="13"/>
    </location>
</feature>
<protein>
    <recommendedName>
        <fullName evidence="5">LytR cell envelope-related transcriptional attenuator</fullName>
    </recommendedName>
</protein>
<reference evidence="3 4" key="1">
    <citation type="submission" date="2022-06" db="EMBL/GenBank/DDBJ databases">
        <title>Genomic Encyclopedia of Archaeal and Bacterial Type Strains, Phase II (KMG-II): from individual species to whole genera.</title>
        <authorList>
            <person name="Goeker M."/>
        </authorList>
    </citation>
    <scope>NUCLEOTIDE SEQUENCE [LARGE SCALE GENOMIC DNA]</scope>
    <source>
        <strain evidence="3 4">DSM 44255</strain>
    </source>
</reference>
<proteinExistence type="predicted"/>
<dbReference type="EMBL" id="JAMTCO010000014">
    <property type="protein sequence ID" value="MCP2272800.1"/>
    <property type="molecule type" value="Genomic_DNA"/>
</dbReference>
<name>A0ABT1IJH4_9PSEU</name>
<dbReference type="RefSeq" id="WP_253889738.1">
    <property type="nucleotide sequence ID" value="NZ_BAAAVB010000007.1"/>
</dbReference>
<gene>
    <name evidence="3" type="ORF">LV75_005326</name>
</gene>
<evidence type="ECO:0008006" key="5">
    <source>
        <dbReference type="Google" id="ProtNLM"/>
    </source>
</evidence>
<keyword evidence="4" id="KW-1185">Reference proteome</keyword>
<dbReference type="Proteomes" id="UP001205185">
    <property type="component" value="Unassembled WGS sequence"/>
</dbReference>
<feature type="region of interest" description="Disordered" evidence="1">
    <location>
        <begin position="1"/>
        <end position="22"/>
    </location>
</feature>
<keyword evidence="2" id="KW-1133">Transmembrane helix</keyword>
<evidence type="ECO:0000256" key="1">
    <source>
        <dbReference type="SAM" id="MobiDB-lite"/>
    </source>
</evidence>
<evidence type="ECO:0000313" key="4">
    <source>
        <dbReference type="Proteomes" id="UP001205185"/>
    </source>
</evidence>
<keyword evidence="2" id="KW-0472">Membrane</keyword>
<comment type="caution">
    <text evidence="3">The sequence shown here is derived from an EMBL/GenBank/DDBJ whole genome shotgun (WGS) entry which is preliminary data.</text>
</comment>
<keyword evidence="2" id="KW-0812">Transmembrane</keyword>
<accession>A0ABT1IJH4</accession>
<organism evidence="3 4">
    <name type="scientific">Actinokineospora diospyrosa</name>
    <dbReference type="NCBI Taxonomy" id="103728"/>
    <lineage>
        <taxon>Bacteria</taxon>
        <taxon>Bacillati</taxon>
        <taxon>Actinomycetota</taxon>
        <taxon>Actinomycetes</taxon>
        <taxon>Pseudonocardiales</taxon>
        <taxon>Pseudonocardiaceae</taxon>
        <taxon>Actinokineospora</taxon>
    </lineage>
</organism>
<evidence type="ECO:0000313" key="3">
    <source>
        <dbReference type="EMBL" id="MCP2272800.1"/>
    </source>
</evidence>
<feature type="transmembrane region" description="Helical" evidence="2">
    <location>
        <begin position="55"/>
        <end position="76"/>
    </location>
</feature>